<sequence length="499" mass="54107">MKHLNYFKTLPLASLALLLFVTGCKKNISNPESTSQKNGTEVTSAGDKVFDLLGFGYDVTGKFASISSAQSQVIDVNKAFGDNNQNVGSNLGTQTYFDYHFGEDAIDYSSELTQSYKTSLGGFLGKLKLFNAELTGSGSKNEAFSSKYSYGDISMLITQKYLRLNLTPTEIRANYLTDKFKSDVNNLSSAELVARYGTHVLSDITLGAKLVLNYRAQNNSSDRKEAVKAGAVVNGLFGVFGMTGNITKNESLATANFDQTLSYRTVGGDASKGLLGEINLDKSVTKLNVGVWQSGCTLDNAALIIIGDNGLIPLWDLIEDSAKKSAVQNYIFQYLSDRQVSLSDITSSIKSSAFFNAYLRLDATNYSPNVKGFGRVNCQYSQGPNEQLIFHKFIDGTYSIESKNWPGVYLRMDGSNVPNSPSGGGYVNLQSSVGEYEKFNIIKQSDGTYLISSVKFPGKNLRMDASGVTQTTPAGGGQVNVSGQAPQGYEKFIIVPALY</sequence>
<gene>
    <name evidence="2" type="ORF">HDE69_000312</name>
</gene>
<dbReference type="PROSITE" id="PS51412">
    <property type="entry name" value="MACPF_2"/>
    <property type="match status" value="1"/>
</dbReference>
<evidence type="ECO:0000259" key="1">
    <source>
        <dbReference type="PROSITE" id="PS51412"/>
    </source>
</evidence>
<evidence type="ECO:0000313" key="2">
    <source>
        <dbReference type="EMBL" id="MBB5619276.1"/>
    </source>
</evidence>
<dbReference type="Proteomes" id="UP000537718">
    <property type="component" value="Unassembled WGS sequence"/>
</dbReference>
<organism evidence="2 3">
    <name type="scientific">Pedobacter cryoconitis</name>
    <dbReference type="NCBI Taxonomy" id="188932"/>
    <lineage>
        <taxon>Bacteria</taxon>
        <taxon>Pseudomonadati</taxon>
        <taxon>Bacteroidota</taxon>
        <taxon>Sphingobacteriia</taxon>
        <taxon>Sphingobacteriales</taxon>
        <taxon>Sphingobacteriaceae</taxon>
        <taxon>Pedobacter</taxon>
    </lineage>
</organism>
<proteinExistence type="predicted"/>
<evidence type="ECO:0000313" key="3">
    <source>
        <dbReference type="Proteomes" id="UP000537718"/>
    </source>
</evidence>
<dbReference type="RefSeq" id="WP_183865437.1">
    <property type="nucleotide sequence ID" value="NZ_JACHCF010000001.1"/>
</dbReference>
<reference evidence="2 3" key="1">
    <citation type="submission" date="2020-08" db="EMBL/GenBank/DDBJ databases">
        <title>Genomic Encyclopedia of Type Strains, Phase IV (KMG-V): Genome sequencing to study the core and pangenomes of soil and plant-associated prokaryotes.</title>
        <authorList>
            <person name="Whitman W."/>
        </authorList>
    </citation>
    <scope>NUCLEOTIDE SEQUENCE [LARGE SCALE GENOMIC DNA]</scope>
    <source>
        <strain evidence="2 3">MP7CTX6</strain>
    </source>
</reference>
<protein>
    <recommendedName>
        <fullName evidence="1">MACPF domain-containing protein</fullName>
    </recommendedName>
</protein>
<feature type="domain" description="MACPF" evidence="1">
    <location>
        <begin position="20"/>
        <end position="349"/>
    </location>
</feature>
<dbReference type="CDD" id="cd00257">
    <property type="entry name" value="beta-trefoil_FSCN-like"/>
    <property type="match status" value="1"/>
</dbReference>
<dbReference type="Gene3D" id="2.80.10.50">
    <property type="match status" value="1"/>
</dbReference>
<dbReference type="EMBL" id="JACHCF010000001">
    <property type="protein sequence ID" value="MBB5619276.1"/>
    <property type="molecule type" value="Genomic_DNA"/>
</dbReference>
<accession>A0A7W8YPA1</accession>
<dbReference type="AlphaFoldDB" id="A0A7W8YPA1"/>
<dbReference type="InterPro" id="IPR020864">
    <property type="entry name" value="MACPF"/>
</dbReference>
<dbReference type="PROSITE" id="PS51257">
    <property type="entry name" value="PROKAR_LIPOPROTEIN"/>
    <property type="match status" value="1"/>
</dbReference>
<name>A0A7W8YPA1_9SPHI</name>
<dbReference type="Pfam" id="PF01823">
    <property type="entry name" value="MACPF"/>
    <property type="match status" value="1"/>
</dbReference>
<comment type="caution">
    <text evidence="2">The sequence shown here is derived from an EMBL/GenBank/DDBJ whole genome shotgun (WGS) entry which is preliminary data.</text>
</comment>